<keyword evidence="2" id="KW-0378">Hydrolase</keyword>
<feature type="non-terminal residue" evidence="2">
    <location>
        <position position="227"/>
    </location>
</feature>
<dbReference type="GO" id="GO:0008233">
    <property type="term" value="F:peptidase activity"/>
    <property type="evidence" value="ECO:0007669"/>
    <property type="project" value="UniProtKB-KW"/>
</dbReference>
<name>A0A6J4K065_9BACT</name>
<feature type="compositionally biased region" description="Low complexity" evidence="1">
    <location>
        <begin position="47"/>
        <end position="66"/>
    </location>
</feature>
<protein>
    <submittedName>
        <fullName evidence="2">Zn-dependent protease with chaperone function</fullName>
    </submittedName>
</protein>
<accession>A0A6J4K065</accession>
<feature type="region of interest" description="Disordered" evidence="1">
    <location>
        <begin position="1"/>
        <end position="227"/>
    </location>
</feature>
<evidence type="ECO:0000256" key="1">
    <source>
        <dbReference type="SAM" id="MobiDB-lite"/>
    </source>
</evidence>
<gene>
    <name evidence="2" type="ORF">AVDCRST_MAG11-214</name>
</gene>
<dbReference type="AlphaFoldDB" id="A0A6J4K065"/>
<feature type="compositionally biased region" description="Low complexity" evidence="1">
    <location>
        <begin position="171"/>
        <end position="189"/>
    </location>
</feature>
<feature type="non-terminal residue" evidence="2">
    <location>
        <position position="1"/>
    </location>
</feature>
<proteinExistence type="predicted"/>
<dbReference type="GO" id="GO:0006508">
    <property type="term" value="P:proteolysis"/>
    <property type="evidence" value="ECO:0007669"/>
    <property type="project" value="UniProtKB-KW"/>
</dbReference>
<feature type="compositionally biased region" description="Basic residues" evidence="1">
    <location>
        <begin position="1"/>
        <end position="10"/>
    </location>
</feature>
<evidence type="ECO:0000313" key="2">
    <source>
        <dbReference type="EMBL" id="CAA9292420.1"/>
    </source>
</evidence>
<reference evidence="2" key="1">
    <citation type="submission" date="2020-02" db="EMBL/GenBank/DDBJ databases">
        <authorList>
            <person name="Meier V. D."/>
        </authorList>
    </citation>
    <scope>NUCLEOTIDE SEQUENCE</scope>
    <source>
        <strain evidence="2">AVDCRST_MAG11</strain>
    </source>
</reference>
<dbReference type="EMBL" id="CADCTU010000052">
    <property type="protein sequence ID" value="CAA9292420.1"/>
    <property type="molecule type" value="Genomic_DNA"/>
</dbReference>
<feature type="compositionally biased region" description="Basic and acidic residues" evidence="1">
    <location>
        <begin position="190"/>
        <end position="199"/>
    </location>
</feature>
<sequence>GHPPHRHLLHRVGAPGRPRGAQHAPRPSRLRRGGAQGRRVLRRARRAAALPRQRGAGRAVPAPQARRAVHRRARDARRAHAVGALRVADADRQRDGRRVRPAVHRPQLGAGRPAHARGAAHDHRPRGGARDERARDVHHARAAPPLDQRPRAPLPRRDRAAPVRARPPRVVPEGGVLRRPRGAARQPAARRLDARLPEARRRRRGGRRDQPRRLPRPGGRVRDAGRH</sequence>
<feature type="compositionally biased region" description="Basic and acidic residues" evidence="1">
    <location>
        <begin position="88"/>
        <end position="98"/>
    </location>
</feature>
<feature type="compositionally biased region" description="Basic and acidic residues" evidence="1">
    <location>
        <begin position="128"/>
        <end position="139"/>
    </location>
</feature>
<keyword evidence="2" id="KW-0645">Protease</keyword>
<organism evidence="2">
    <name type="scientific">uncultured Gemmatimonadaceae bacterium</name>
    <dbReference type="NCBI Taxonomy" id="246130"/>
    <lineage>
        <taxon>Bacteria</taxon>
        <taxon>Pseudomonadati</taxon>
        <taxon>Gemmatimonadota</taxon>
        <taxon>Gemmatimonadia</taxon>
        <taxon>Gemmatimonadales</taxon>
        <taxon>Gemmatimonadaceae</taxon>
        <taxon>environmental samples</taxon>
    </lineage>
</organism>
<feature type="compositionally biased region" description="Basic residues" evidence="1">
    <location>
        <begin position="67"/>
        <end position="80"/>
    </location>
</feature>